<dbReference type="HOGENOM" id="CLU_050769_0_0_1"/>
<dbReference type="PANTHER" id="PTHR35285">
    <property type="entry name" value="2-C-METHYL-D-ERYTHRITOL 4-PHOSPHATE CYTIDYLYLTRANSFERASE"/>
    <property type="match status" value="1"/>
</dbReference>
<keyword evidence="2" id="KW-1185">Reference proteome</keyword>
<dbReference type="Proteomes" id="UP000006906">
    <property type="component" value="Chromosome 9"/>
</dbReference>
<dbReference type="eggNOG" id="ENOG502QW89">
    <property type="taxonomic scope" value="Eukaryota"/>
</dbReference>
<dbReference type="KEGG" id="cre:CHLRE_09g392616v5"/>
<dbReference type="Gramene" id="PNW78861">
    <property type="protein sequence ID" value="PNW78861"/>
    <property type="gene ID" value="CHLRE_09g392616v5"/>
</dbReference>
<name>A8J071_CHLRE</name>
<proteinExistence type="predicted"/>
<accession>A8J071</accession>
<sequence>MRAALALLLLLPAVALASSGQYVGFSAPLLVWGSKGQGARVSYEVVSNVEEVASELVLNALGKEAGSHKLQGVESSTVVMFVGNQLDAADMRSRTEAVDALSGLINAAPASLVMPYSVSKGAPIRESVCGKLDTAGVQHEVVACKAPSEDLKADVAAALAKGNGAKKHVVIVCSNVDAALEGTNAGLAAEVEQLQQVQAAVDAAEIDSVVVYASQPVPRAADLAAQAGKRRSLLATYTGFGPYTSCGTLCQTQVRWLEAMLAILFMALASCAGLLCLYVLDTPTRFESAKEVGAGPQN</sequence>
<dbReference type="PANTHER" id="PTHR35285:SF1">
    <property type="entry name" value="2-C-METHYL-D-ERYTHRITOL 4-PHOSPHATE CYTIDYLYLTRANSFERASE"/>
    <property type="match status" value="1"/>
</dbReference>
<dbReference type="RefSeq" id="XP_001694744.1">
    <property type="nucleotide sequence ID" value="XM_001694692.2"/>
</dbReference>
<protein>
    <recommendedName>
        <fullName evidence="3">Protein BIG1</fullName>
    </recommendedName>
</protein>
<dbReference type="InParanoid" id="A8J071"/>
<evidence type="ECO:0000313" key="1">
    <source>
        <dbReference type="EMBL" id="PNW78861.1"/>
    </source>
</evidence>
<dbReference type="GeneID" id="5720255"/>
<organism evidence="1 2">
    <name type="scientific">Chlamydomonas reinhardtii</name>
    <name type="common">Chlamydomonas smithii</name>
    <dbReference type="NCBI Taxonomy" id="3055"/>
    <lineage>
        <taxon>Eukaryota</taxon>
        <taxon>Viridiplantae</taxon>
        <taxon>Chlorophyta</taxon>
        <taxon>core chlorophytes</taxon>
        <taxon>Chlorophyceae</taxon>
        <taxon>CS clade</taxon>
        <taxon>Chlamydomonadales</taxon>
        <taxon>Chlamydomonadaceae</taxon>
        <taxon>Chlamydomonas</taxon>
    </lineage>
</organism>
<gene>
    <name evidence="1" type="ORF">CHLRE_09g392616v5</name>
</gene>
<dbReference type="PaxDb" id="3055-EDP02328"/>
<dbReference type="EMBL" id="CM008970">
    <property type="protein sequence ID" value="PNW78861.1"/>
    <property type="molecule type" value="Genomic_DNA"/>
</dbReference>
<dbReference type="OrthoDB" id="529825at2759"/>
<dbReference type="ProMEX" id="A8J071"/>
<dbReference type="FunCoup" id="A8J071">
    <property type="interactions" value="362"/>
</dbReference>
<dbReference type="OMA" id="CQTQVRW"/>
<evidence type="ECO:0000313" key="2">
    <source>
        <dbReference type="Proteomes" id="UP000006906"/>
    </source>
</evidence>
<evidence type="ECO:0008006" key="3">
    <source>
        <dbReference type="Google" id="ProtNLM"/>
    </source>
</evidence>
<dbReference type="AlphaFoldDB" id="A8J071"/>
<reference evidence="1 2" key="1">
    <citation type="journal article" date="2007" name="Science">
        <title>The Chlamydomonas genome reveals the evolution of key animal and plant functions.</title>
        <authorList>
            <person name="Merchant S.S."/>
            <person name="Prochnik S.E."/>
            <person name="Vallon O."/>
            <person name="Harris E.H."/>
            <person name="Karpowicz S.J."/>
            <person name="Witman G.B."/>
            <person name="Terry A."/>
            <person name="Salamov A."/>
            <person name="Fritz-Laylin L.K."/>
            <person name="Marechal-Drouard L."/>
            <person name="Marshall W.F."/>
            <person name="Qu L.H."/>
            <person name="Nelson D.R."/>
            <person name="Sanderfoot A.A."/>
            <person name="Spalding M.H."/>
            <person name="Kapitonov V.V."/>
            <person name="Ren Q."/>
            <person name="Ferris P."/>
            <person name="Lindquist E."/>
            <person name="Shapiro H."/>
            <person name="Lucas S.M."/>
            <person name="Grimwood J."/>
            <person name="Schmutz J."/>
            <person name="Cardol P."/>
            <person name="Cerutti H."/>
            <person name="Chanfreau G."/>
            <person name="Chen C.L."/>
            <person name="Cognat V."/>
            <person name="Croft M.T."/>
            <person name="Dent R."/>
            <person name="Dutcher S."/>
            <person name="Fernandez E."/>
            <person name="Fukuzawa H."/>
            <person name="Gonzalez-Ballester D."/>
            <person name="Gonzalez-Halphen D."/>
            <person name="Hallmann A."/>
            <person name="Hanikenne M."/>
            <person name="Hippler M."/>
            <person name="Inwood W."/>
            <person name="Jabbari K."/>
            <person name="Kalanon M."/>
            <person name="Kuras R."/>
            <person name="Lefebvre P.A."/>
            <person name="Lemaire S.D."/>
            <person name="Lobanov A.V."/>
            <person name="Lohr M."/>
            <person name="Manuell A."/>
            <person name="Meier I."/>
            <person name="Mets L."/>
            <person name="Mittag M."/>
            <person name="Mittelmeier T."/>
            <person name="Moroney J.V."/>
            <person name="Moseley J."/>
            <person name="Napoli C."/>
            <person name="Nedelcu A.M."/>
            <person name="Niyogi K."/>
            <person name="Novoselov S.V."/>
            <person name="Paulsen I.T."/>
            <person name="Pazour G."/>
            <person name="Purton S."/>
            <person name="Ral J.P."/>
            <person name="Riano-Pachon D.M."/>
            <person name="Riekhof W."/>
            <person name="Rymarquis L."/>
            <person name="Schroda M."/>
            <person name="Stern D."/>
            <person name="Umen J."/>
            <person name="Willows R."/>
            <person name="Wilson N."/>
            <person name="Zimmer S.L."/>
            <person name="Allmer J."/>
            <person name="Balk J."/>
            <person name="Bisova K."/>
            <person name="Chen C.J."/>
            <person name="Elias M."/>
            <person name="Gendler K."/>
            <person name="Hauser C."/>
            <person name="Lamb M.R."/>
            <person name="Ledford H."/>
            <person name="Long J.C."/>
            <person name="Minagawa J."/>
            <person name="Page M.D."/>
            <person name="Pan J."/>
            <person name="Pootakham W."/>
            <person name="Roje S."/>
            <person name="Rose A."/>
            <person name="Stahlberg E."/>
            <person name="Terauchi A.M."/>
            <person name="Yang P."/>
            <person name="Ball S."/>
            <person name="Bowler C."/>
            <person name="Dieckmann C.L."/>
            <person name="Gladyshev V.N."/>
            <person name="Green P."/>
            <person name="Jorgensen R."/>
            <person name="Mayfield S."/>
            <person name="Mueller-Roeber B."/>
            <person name="Rajamani S."/>
            <person name="Sayre R.T."/>
            <person name="Brokstein P."/>
            <person name="Dubchak I."/>
            <person name="Goodstein D."/>
            <person name="Hornick L."/>
            <person name="Huang Y.W."/>
            <person name="Jhaveri J."/>
            <person name="Luo Y."/>
            <person name="Martinez D."/>
            <person name="Ngau W.C."/>
            <person name="Otillar B."/>
            <person name="Poliakov A."/>
            <person name="Porter A."/>
            <person name="Szajkowski L."/>
            <person name="Werner G."/>
            <person name="Zhou K."/>
            <person name="Grigoriev I.V."/>
            <person name="Rokhsar D.S."/>
            <person name="Grossman A.R."/>
        </authorList>
    </citation>
    <scope>NUCLEOTIDE SEQUENCE [LARGE SCALE GENOMIC DNA]</scope>
    <source>
        <strain evidence="2">CC-503</strain>
    </source>
</reference>